<sequence>MTSSDTTGFKSLTEQSGNSAASSSNSSWTDWVSDHFATYNKPESSTKQASKSIALTAGFKGAVGISSQVNEATFIKFYGPLFYGTLSALALKSDVTLLCVAKLSAGLQYARGVAEMQVSGVAVKCKLGGKEEIASKTGVIGIHNAVLLTRQDTSGVKAAIPAIQVQV</sequence>
<gene>
    <name evidence="2" type="ORF">ACFOGJ_26545</name>
</gene>
<dbReference type="EMBL" id="JBHRTR010000049">
    <property type="protein sequence ID" value="MFC3230832.1"/>
    <property type="molecule type" value="Genomic_DNA"/>
</dbReference>
<accession>A0ABV7L835</accession>
<evidence type="ECO:0000313" key="3">
    <source>
        <dbReference type="Proteomes" id="UP001595528"/>
    </source>
</evidence>
<comment type="caution">
    <text evidence="2">The sequence shown here is derived from an EMBL/GenBank/DDBJ whole genome shotgun (WGS) entry which is preliminary data.</text>
</comment>
<organism evidence="2 3">
    <name type="scientific">Marinibaculum pumilum</name>
    <dbReference type="NCBI Taxonomy" id="1766165"/>
    <lineage>
        <taxon>Bacteria</taxon>
        <taxon>Pseudomonadati</taxon>
        <taxon>Pseudomonadota</taxon>
        <taxon>Alphaproteobacteria</taxon>
        <taxon>Rhodospirillales</taxon>
        <taxon>Rhodospirillaceae</taxon>
        <taxon>Marinibaculum</taxon>
    </lineage>
</organism>
<dbReference type="RefSeq" id="WP_379906288.1">
    <property type="nucleotide sequence ID" value="NZ_JBHRTR010000049.1"/>
</dbReference>
<feature type="compositionally biased region" description="Low complexity" evidence="1">
    <location>
        <begin position="16"/>
        <end position="27"/>
    </location>
</feature>
<dbReference type="Proteomes" id="UP001595528">
    <property type="component" value="Unassembled WGS sequence"/>
</dbReference>
<feature type="region of interest" description="Disordered" evidence="1">
    <location>
        <begin position="1"/>
        <end position="28"/>
    </location>
</feature>
<proteinExistence type="predicted"/>
<evidence type="ECO:0000256" key="1">
    <source>
        <dbReference type="SAM" id="MobiDB-lite"/>
    </source>
</evidence>
<keyword evidence="3" id="KW-1185">Reference proteome</keyword>
<feature type="compositionally biased region" description="Polar residues" evidence="1">
    <location>
        <begin position="1"/>
        <end position="15"/>
    </location>
</feature>
<reference evidence="3" key="1">
    <citation type="journal article" date="2019" name="Int. J. Syst. Evol. Microbiol.">
        <title>The Global Catalogue of Microorganisms (GCM) 10K type strain sequencing project: providing services to taxonomists for standard genome sequencing and annotation.</title>
        <authorList>
            <consortium name="The Broad Institute Genomics Platform"/>
            <consortium name="The Broad Institute Genome Sequencing Center for Infectious Disease"/>
            <person name="Wu L."/>
            <person name="Ma J."/>
        </authorList>
    </citation>
    <scope>NUCLEOTIDE SEQUENCE [LARGE SCALE GENOMIC DNA]</scope>
    <source>
        <strain evidence="3">KCTC 42964</strain>
    </source>
</reference>
<protein>
    <submittedName>
        <fullName evidence="2">Uncharacterized protein</fullName>
    </submittedName>
</protein>
<name>A0ABV7L835_9PROT</name>
<evidence type="ECO:0000313" key="2">
    <source>
        <dbReference type="EMBL" id="MFC3230832.1"/>
    </source>
</evidence>